<gene>
    <name evidence="9" type="ORF">CEXT_570251</name>
</gene>
<evidence type="ECO:0000256" key="6">
    <source>
        <dbReference type="ARBA" id="ARBA00023242"/>
    </source>
</evidence>
<comment type="subcellular location">
    <subcellularLocation>
        <location evidence="1">Nucleus</location>
    </subcellularLocation>
</comment>
<evidence type="ECO:0000256" key="3">
    <source>
        <dbReference type="ARBA" id="ARBA00022737"/>
    </source>
</evidence>
<keyword evidence="4 7" id="KW-0863">Zinc-finger</keyword>
<dbReference type="InterPro" id="IPR036236">
    <property type="entry name" value="Znf_C2H2_sf"/>
</dbReference>
<keyword evidence="10" id="KW-1185">Reference proteome</keyword>
<reference evidence="9 10" key="1">
    <citation type="submission" date="2021-06" db="EMBL/GenBank/DDBJ databases">
        <title>Caerostris extrusa draft genome.</title>
        <authorList>
            <person name="Kono N."/>
            <person name="Arakawa K."/>
        </authorList>
    </citation>
    <scope>NUCLEOTIDE SEQUENCE [LARGE SCALE GENOMIC DNA]</scope>
</reference>
<dbReference type="Proteomes" id="UP001054945">
    <property type="component" value="Unassembled WGS sequence"/>
</dbReference>
<feature type="domain" description="C2H2-type" evidence="8">
    <location>
        <begin position="27"/>
        <end position="55"/>
    </location>
</feature>
<dbReference type="AlphaFoldDB" id="A0AAV4W939"/>
<evidence type="ECO:0000259" key="8">
    <source>
        <dbReference type="PROSITE" id="PS50157"/>
    </source>
</evidence>
<dbReference type="FunFam" id="3.30.160.60:FF:001049">
    <property type="entry name" value="zinc finger protein 319"/>
    <property type="match status" value="1"/>
</dbReference>
<dbReference type="EMBL" id="BPLR01015759">
    <property type="protein sequence ID" value="GIY78466.1"/>
    <property type="molecule type" value="Genomic_DNA"/>
</dbReference>
<dbReference type="SUPFAM" id="SSF57667">
    <property type="entry name" value="beta-beta-alpha zinc fingers"/>
    <property type="match status" value="1"/>
</dbReference>
<dbReference type="Pfam" id="PF00096">
    <property type="entry name" value="zf-C2H2"/>
    <property type="match status" value="1"/>
</dbReference>
<organism evidence="9 10">
    <name type="scientific">Caerostris extrusa</name>
    <name type="common">Bark spider</name>
    <name type="synonym">Caerostris bankana</name>
    <dbReference type="NCBI Taxonomy" id="172846"/>
    <lineage>
        <taxon>Eukaryota</taxon>
        <taxon>Metazoa</taxon>
        <taxon>Ecdysozoa</taxon>
        <taxon>Arthropoda</taxon>
        <taxon>Chelicerata</taxon>
        <taxon>Arachnida</taxon>
        <taxon>Araneae</taxon>
        <taxon>Araneomorphae</taxon>
        <taxon>Entelegynae</taxon>
        <taxon>Araneoidea</taxon>
        <taxon>Araneidae</taxon>
        <taxon>Caerostris</taxon>
    </lineage>
</organism>
<comment type="caution">
    <text evidence="9">The sequence shown here is derived from an EMBL/GenBank/DDBJ whole genome shotgun (WGS) entry which is preliminary data.</text>
</comment>
<dbReference type="PROSITE" id="PS50157">
    <property type="entry name" value="ZINC_FINGER_C2H2_2"/>
    <property type="match status" value="2"/>
</dbReference>
<keyword evidence="2" id="KW-0479">Metal-binding</keyword>
<proteinExistence type="predicted"/>
<evidence type="ECO:0000256" key="1">
    <source>
        <dbReference type="ARBA" id="ARBA00004123"/>
    </source>
</evidence>
<dbReference type="GO" id="GO:0008270">
    <property type="term" value="F:zinc ion binding"/>
    <property type="evidence" value="ECO:0007669"/>
    <property type="project" value="UniProtKB-KW"/>
</dbReference>
<protein>
    <recommendedName>
        <fullName evidence="8">C2H2-type domain-containing protein</fullName>
    </recommendedName>
</protein>
<keyword evidence="5" id="KW-0862">Zinc</keyword>
<evidence type="ECO:0000256" key="2">
    <source>
        <dbReference type="ARBA" id="ARBA00022723"/>
    </source>
</evidence>
<dbReference type="InterPro" id="IPR050331">
    <property type="entry name" value="Zinc_finger"/>
</dbReference>
<evidence type="ECO:0000313" key="9">
    <source>
        <dbReference type="EMBL" id="GIY78466.1"/>
    </source>
</evidence>
<dbReference type="InterPro" id="IPR013087">
    <property type="entry name" value="Znf_C2H2_type"/>
</dbReference>
<sequence length="101" mass="11532">MKNLIHVRYAIAATLPTATLPFSSTSYECTKCRKWFASHSTLCEHVRLVHTAENQYKCTKCGKCFAYPCRLREHVRITHKCKCGIGKPLQAARTRPLQPHS</sequence>
<dbReference type="PANTHER" id="PTHR16515">
    <property type="entry name" value="PR DOMAIN ZINC FINGER PROTEIN"/>
    <property type="match status" value="1"/>
</dbReference>
<feature type="domain" description="C2H2-type" evidence="8">
    <location>
        <begin position="56"/>
        <end position="79"/>
    </location>
</feature>
<name>A0AAV4W939_CAEEX</name>
<keyword evidence="3" id="KW-0677">Repeat</keyword>
<dbReference type="Gene3D" id="3.30.160.60">
    <property type="entry name" value="Classic Zinc Finger"/>
    <property type="match status" value="2"/>
</dbReference>
<accession>A0AAV4W939</accession>
<evidence type="ECO:0000256" key="7">
    <source>
        <dbReference type="PROSITE-ProRule" id="PRU00042"/>
    </source>
</evidence>
<dbReference type="SMART" id="SM00355">
    <property type="entry name" value="ZnF_C2H2"/>
    <property type="match status" value="2"/>
</dbReference>
<evidence type="ECO:0000256" key="5">
    <source>
        <dbReference type="ARBA" id="ARBA00022833"/>
    </source>
</evidence>
<dbReference type="GO" id="GO:0010468">
    <property type="term" value="P:regulation of gene expression"/>
    <property type="evidence" value="ECO:0007669"/>
    <property type="project" value="TreeGrafter"/>
</dbReference>
<dbReference type="GO" id="GO:0005634">
    <property type="term" value="C:nucleus"/>
    <property type="evidence" value="ECO:0007669"/>
    <property type="project" value="UniProtKB-SubCell"/>
</dbReference>
<keyword evidence="6" id="KW-0539">Nucleus</keyword>
<evidence type="ECO:0000256" key="4">
    <source>
        <dbReference type="ARBA" id="ARBA00022771"/>
    </source>
</evidence>
<dbReference type="PROSITE" id="PS00028">
    <property type="entry name" value="ZINC_FINGER_C2H2_1"/>
    <property type="match status" value="2"/>
</dbReference>
<dbReference type="PANTHER" id="PTHR16515:SF49">
    <property type="entry name" value="GASTRULA ZINC FINGER PROTEIN XLCGF49.1-LIKE-RELATED"/>
    <property type="match status" value="1"/>
</dbReference>
<evidence type="ECO:0000313" key="10">
    <source>
        <dbReference type="Proteomes" id="UP001054945"/>
    </source>
</evidence>